<feature type="transmembrane region" description="Helical" evidence="1">
    <location>
        <begin position="44"/>
        <end position="63"/>
    </location>
</feature>
<organism evidence="2 3">
    <name type="scientific">Schizopora paradoxa</name>
    <dbReference type="NCBI Taxonomy" id="27342"/>
    <lineage>
        <taxon>Eukaryota</taxon>
        <taxon>Fungi</taxon>
        <taxon>Dikarya</taxon>
        <taxon>Basidiomycota</taxon>
        <taxon>Agaricomycotina</taxon>
        <taxon>Agaricomycetes</taxon>
        <taxon>Hymenochaetales</taxon>
        <taxon>Schizoporaceae</taxon>
        <taxon>Schizopora</taxon>
    </lineage>
</organism>
<evidence type="ECO:0000313" key="3">
    <source>
        <dbReference type="Proteomes" id="UP000053477"/>
    </source>
</evidence>
<protein>
    <submittedName>
        <fullName evidence="2">Uncharacterized protein</fullName>
    </submittedName>
</protein>
<evidence type="ECO:0000313" key="2">
    <source>
        <dbReference type="EMBL" id="KLO07477.1"/>
    </source>
</evidence>
<keyword evidence="1" id="KW-1133">Transmembrane helix</keyword>
<sequence length="99" mass="11315">MNFSAESVVRHSQVAFCTDSDENTSHASKTVDDHTFVYSAFEDIAFSFLFSFFFVPGGVPASVKTTRRRRFLSDRTLRGVKIEIYTVTRSCATWKLTWT</sequence>
<keyword evidence="1" id="KW-0472">Membrane</keyword>
<evidence type="ECO:0000256" key="1">
    <source>
        <dbReference type="SAM" id="Phobius"/>
    </source>
</evidence>
<proteinExistence type="predicted"/>
<dbReference type="InParanoid" id="A0A0H2R7X8"/>
<dbReference type="EMBL" id="KQ086136">
    <property type="protein sequence ID" value="KLO07477.1"/>
    <property type="molecule type" value="Genomic_DNA"/>
</dbReference>
<keyword evidence="1" id="KW-0812">Transmembrane</keyword>
<name>A0A0H2R7X8_9AGAM</name>
<reference evidence="2 3" key="1">
    <citation type="submission" date="2015-04" db="EMBL/GenBank/DDBJ databases">
        <title>Complete genome sequence of Schizopora paradoxa KUC8140, a cosmopolitan wood degrader in East Asia.</title>
        <authorList>
            <consortium name="DOE Joint Genome Institute"/>
            <person name="Min B."/>
            <person name="Park H."/>
            <person name="Jang Y."/>
            <person name="Kim J.-J."/>
            <person name="Kim K.H."/>
            <person name="Pangilinan J."/>
            <person name="Lipzen A."/>
            <person name="Riley R."/>
            <person name="Grigoriev I.V."/>
            <person name="Spatafora J.W."/>
            <person name="Choi I.-G."/>
        </authorList>
    </citation>
    <scope>NUCLEOTIDE SEQUENCE [LARGE SCALE GENOMIC DNA]</scope>
    <source>
        <strain evidence="2 3">KUC8140</strain>
    </source>
</reference>
<keyword evidence="3" id="KW-1185">Reference proteome</keyword>
<accession>A0A0H2R7X8</accession>
<gene>
    <name evidence="2" type="ORF">SCHPADRAFT_646771</name>
</gene>
<dbReference type="AlphaFoldDB" id="A0A0H2R7X8"/>
<dbReference type="Proteomes" id="UP000053477">
    <property type="component" value="Unassembled WGS sequence"/>
</dbReference>